<accession>A0A9N9USP1</accession>
<organism evidence="1 2">
    <name type="scientific">Clonostachys byssicola</name>
    <dbReference type="NCBI Taxonomy" id="160290"/>
    <lineage>
        <taxon>Eukaryota</taxon>
        <taxon>Fungi</taxon>
        <taxon>Dikarya</taxon>
        <taxon>Ascomycota</taxon>
        <taxon>Pezizomycotina</taxon>
        <taxon>Sordariomycetes</taxon>
        <taxon>Hypocreomycetidae</taxon>
        <taxon>Hypocreales</taxon>
        <taxon>Bionectriaceae</taxon>
        <taxon>Clonostachys</taxon>
    </lineage>
</organism>
<dbReference type="OrthoDB" id="4746092at2759"/>
<gene>
    <name evidence="1" type="ORF">CBYS24578_00017644</name>
</gene>
<proteinExistence type="predicted"/>
<evidence type="ECO:0000313" key="1">
    <source>
        <dbReference type="EMBL" id="CAH0000685.1"/>
    </source>
</evidence>
<evidence type="ECO:0000313" key="2">
    <source>
        <dbReference type="Proteomes" id="UP000754883"/>
    </source>
</evidence>
<name>A0A9N9USP1_9HYPO</name>
<sequence>MPSAQEVLLKVGEKSTEKSWLDLLIQKELMEIGLLLPEMPSSDCLLIEIGDYLCRATETIAQLAGRLANGNHIHTYAQLNVNQATKETDLSELGVLDVMTTNHSAIKVLANKLQCASKEITSAWSECSARPDSTLRGNDLIPFTSTPIFPEPEPVRDPQVATIFTASALATAAEEPPSQDELLADSIEVVDDIDISYTEMDEPTDASIMQLLQSLSRRGKGLHYCPYKSSCTKGGFSPAGSPVLFERNSAFR</sequence>
<dbReference type="EMBL" id="CABFNO020001555">
    <property type="protein sequence ID" value="CAH0000685.1"/>
    <property type="molecule type" value="Genomic_DNA"/>
</dbReference>
<dbReference type="Proteomes" id="UP000754883">
    <property type="component" value="Unassembled WGS sequence"/>
</dbReference>
<protein>
    <submittedName>
        <fullName evidence="1">Uncharacterized protein</fullName>
    </submittedName>
</protein>
<dbReference type="AlphaFoldDB" id="A0A9N9USP1"/>
<comment type="caution">
    <text evidence="1">The sequence shown here is derived from an EMBL/GenBank/DDBJ whole genome shotgun (WGS) entry which is preliminary data.</text>
</comment>
<keyword evidence="2" id="KW-1185">Reference proteome</keyword>
<reference evidence="1" key="1">
    <citation type="submission" date="2021-10" db="EMBL/GenBank/DDBJ databases">
        <authorList>
            <person name="Piombo E."/>
        </authorList>
    </citation>
    <scope>NUCLEOTIDE SEQUENCE</scope>
</reference>